<comment type="caution">
    <text evidence="1">The sequence shown here is derived from an EMBL/GenBank/DDBJ whole genome shotgun (WGS) entry which is preliminary data.</text>
</comment>
<evidence type="ECO:0000313" key="1">
    <source>
        <dbReference type="EMBL" id="MFB6490462.1"/>
    </source>
</evidence>
<evidence type="ECO:0000313" key="2">
    <source>
        <dbReference type="Proteomes" id="UP000033636"/>
    </source>
</evidence>
<keyword evidence="1" id="KW-0689">Ribosomal protein</keyword>
<proteinExistence type="predicted"/>
<name>A0ACC6V0K5_9CREN</name>
<keyword evidence="1" id="KW-0687">Ribonucleoprotein</keyword>
<reference evidence="1" key="1">
    <citation type="submission" date="2024-07" db="EMBL/GenBank/DDBJ databases">
        <title>Metagenome and Metagenome-Assembled Genomes of Archaea from a hot spring from the geothermal field of Los Azufres, Mexico.</title>
        <authorList>
            <person name="Marin-Paredes R."/>
            <person name="Martinez-Romero E."/>
            <person name="Servin-Garciduenas L.E."/>
        </authorList>
    </citation>
    <scope>NUCLEOTIDE SEQUENCE</scope>
</reference>
<dbReference type="Proteomes" id="UP000033636">
    <property type="component" value="Unassembled WGS sequence"/>
</dbReference>
<sequence>MPKRTHGYRFKSRRLLSKKPRERGVRGLSWLLYEYKEGDRVVIDIDPTYVKTAPHRRYQGKVGVVVGRQGNAYVVEVRVGGKIKKIVTTPDHLVPFKSQGGS</sequence>
<gene>
    <name evidence="1" type="ORF">TU35_004290</name>
</gene>
<organism evidence="1 2">
    <name type="scientific">Thermoproteus sp. AZ2</name>
    <dbReference type="NCBI Taxonomy" id="1609232"/>
    <lineage>
        <taxon>Archaea</taxon>
        <taxon>Thermoproteota</taxon>
        <taxon>Thermoprotei</taxon>
        <taxon>Thermoproteales</taxon>
        <taxon>Thermoproteaceae</taxon>
        <taxon>Thermoproteus</taxon>
    </lineage>
</organism>
<protein>
    <submittedName>
        <fullName evidence="1">50S ribosomal protein L21e</fullName>
    </submittedName>
</protein>
<dbReference type="EMBL" id="JZWT02000009">
    <property type="protein sequence ID" value="MFB6490462.1"/>
    <property type="molecule type" value="Genomic_DNA"/>
</dbReference>
<accession>A0ACC6V0K5</accession>